<evidence type="ECO:0000313" key="1">
    <source>
        <dbReference type="EMBL" id="KJH53617.1"/>
    </source>
</evidence>
<gene>
    <name evidence="1" type="ORF">DICVIV_00045</name>
</gene>
<evidence type="ECO:0000313" key="2">
    <source>
        <dbReference type="Proteomes" id="UP000053766"/>
    </source>
</evidence>
<accession>A0A0D8YBN1</accession>
<dbReference type="AlphaFoldDB" id="A0A0D8YBN1"/>
<proteinExistence type="predicted"/>
<keyword evidence="2" id="KW-1185">Reference proteome</keyword>
<dbReference type="Proteomes" id="UP000053766">
    <property type="component" value="Unassembled WGS sequence"/>
</dbReference>
<protein>
    <submittedName>
        <fullName evidence="1">Uncharacterized protein</fullName>
    </submittedName>
</protein>
<sequence>MHRRSDECLLIGKNDLNSDFGSVDCKKNGTDDRNKCTQTFIGGSKNSSEKYRQNPLFTCLLRSYSRIDISTREEKSCDWGLKCEGYFNNNCAVVNKV</sequence>
<name>A0A0D8YBN1_DICVI</name>
<dbReference type="EMBL" id="KN716150">
    <property type="protein sequence ID" value="KJH53617.1"/>
    <property type="molecule type" value="Genomic_DNA"/>
</dbReference>
<reference evidence="1 2" key="1">
    <citation type="submission" date="2013-11" db="EMBL/GenBank/DDBJ databases">
        <title>Draft genome of the bovine lungworm Dictyocaulus viviparus.</title>
        <authorList>
            <person name="Mitreva M."/>
        </authorList>
    </citation>
    <scope>NUCLEOTIDE SEQUENCE [LARGE SCALE GENOMIC DNA]</scope>
    <source>
        <strain evidence="1 2">HannoverDv2000</strain>
    </source>
</reference>
<organism evidence="1 2">
    <name type="scientific">Dictyocaulus viviparus</name>
    <name type="common">Bovine lungworm</name>
    <dbReference type="NCBI Taxonomy" id="29172"/>
    <lineage>
        <taxon>Eukaryota</taxon>
        <taxon>Metazoa</taxon>
        <taxon>Ecdysozoa</taxon>
        <taxon>Nematoda</taxon>
        <taxon>Chromadorea</taxon>
        <taxon>Rhabditida</taxon>
        <taxon>Rhabditina</taxon>
        <taxon>Rhabditomorpha</taxon>
        <taxon>Strongyloidea</taxon>
        <taxon>Metastrongylidae</taxon>
        <taxon>Dictyocaulus</taxon>
    </lineage>
</organism>
<reference evidence="2" key="2">
    <citation type="journal article" date="2016" name="Sci. Rep.">
        <title>Dictyocaulus viviparus genome, variome and transcriptome elucidate lungworm biology and support future intervention.</title>
        <authorList>
            <person name="McNulty S.N."/>
            <person name="Strube C."/>
            <person name="Rosa B.A."/>
            <person name="Martin J.C."/>
            <person name="Tyagi R."/>
            <person name="Choi Y.J."/>
            <person name="Wang Q."/>
            <person name="Hallsworth Pepin K."/>
            <person name="Zhang X."/>
            <person name="Ozersky P."/>
            <person name="Wilson R.K."/>
            <person name="Sternberg P.W."/>
            <person name="Gasser R.B."/>
            <person name="Mitreva M."/>
        </authorList>
    </citation>
    <scope>NUCLEOTIDE SEQUENCE [LARGE SCALE GENOMIC DNA]</scope>
    <source>
        <strain evidence="2">HannoverDv2000</strain>
    </source>
</reference>